<name>A0A382XGN1_9ZZZZ</name>
<sequence length="23" mass="2614">MMTARLFNVAKSYMYSANLMSIA</sequence>
<proteinExistence type="predicted"/>
<gene>
    <name evidence="1" type="ORF">METZ01_LOCUS423171</name>
</gene>
<dbReference type="AlphaFoldDB" id="A0A382XGN1"/>
<organism evidence="1">
    <name type="scientific">marine metagenome</name>
    <dbReference type="NCBI Taxonomy" id="408172"/>
    <lineage>
        <taxon>unclassified sequences</taxon>
        <taxon>metagenomes</taxon>
        <taxon>ecological metagenomes</taxon>
    </lineage>
</organism>
<evidence type="ECO:0000313" key="1">
    <source>
        <dbReference type="EMBL" id="SVD70317.1"/>
    </source>
</evidence>
<protein>
    <submittedName>
        <fullName evidence="1">Uncharacterized protein</fullName>
    </submittedName>
</protein>
<dbReference type="EMBL" id="UINC01167674">
    <property type="protein sequence ID" value="SVD70317.1"/>
    <property type="molecule type" value="Genomic_DNA"/>
</dbReference>
<reference evidence="1" key="1">
    <citation type="submission" date="2018-05" db="EMBL/GenBank/DDBJ databases">
        <authorList>
            <person name="Lanie J.A."/>
            <person name="Ng W.-L."/>
            <person name="Kazmierczak K.M."/>
            <person name="Andrzejewski T.M."/>
            <person name="Davidsen T.M."/>
            <person name="Wayne K.J."/>
            <person name="Tettelin H."/>
            <person name="Glass J.I."/>
            <person name="Rusch D."/>
            <person name="Podicherti R."/>
            <person name="Tsui H.-C.T."/>
            <person name="Winkler M.E."/>
        </authorList>
    </citation>
    <scope>NUCLEOTIDE SEQUENCE</scope>
</reference>
<accession>A0A382XGN1</accession>